<accession>A0A2K3L8G9</accession>
<comment type="caution">
    <text evidence="1">The sequence shown here is derived from an EMBL/GenBank/DDBJ whole genome shotgun (WGS) entry which is preliminary data.</text>
</comment>
<reference evidence="1 2" key="2">
    <citation type="journal article" date="2017" name="Front. Plant Sci.">
        <title>Gene Classification and Mining of Molecular Markers Useful in Red Clover (Trifolium pratense) Breeding.</title>
        <authorList>
            <person name="Istvanek J."/>
            <person name="Dluhosova J."/>
            <person name="Dluhos P."/>
            <person name="Patkova L."/>
            <person name="Nedelnik J."/>
            <person name="Repkova J."/>
        </authorList>
    </citation>
    <scope>NUCLEOTIDE SEQUENCE [LARGE SCALE GENOMIC DNA]</scope>
    <source>
        <strain evidence="2">cv. Tatra</strain>
        <tissue evidence="1">Young leaves</tissue>
    </source>
</reference>
<dbReference type="AlphaFoldDB" id="A0A2K3L8G9"/>
<evidence type="ECO:0000313" key="1">
    <source>
        <dbReference type="EMBL" id="PNX74803.1"/>
    </source>
</evidence>
<dbReference type="EMBL" id="ASHM01028103">
    <property type="protein sequence ID" value="PNX74803.1"/>
    <property type="molecule type" value="Genomic_DNA"/>
</dbReference>
<name>A0A2K3L8G9_TRIPR</name>
<protein>
    <submittedName>
        <fullName evidence="1">Uncharacterized protein</fullName>
    </submittedName>
</protein>
<evidence type="ECO:0000313" key="2">
    <source>
        <dbReference type="Proteomes" id="UP000236291"/>
    </source>
</evidence>
<proteinExistence type="predicted"/>
<sequence>SGPRMSSLCRNSFLCRYFLPESLRLLCNQIANVDFLLRSVVSGGLHRASYFDGLQFADICVECVWLTKFTFSPEEFGLTRVLFREIWVCSASLQYVPFRFLGRTWCWCRTLLSHGLYFNDVLFW</sequence>
<dbReference type="Proteomes" id="UP000236291">
    <property type="component" value="Unassembled WGS sequence"/>
</dbReference>
<organism evidence="1 2">
    <name type="scientific">Trifolium pratense</name>
    <name type="common">Red clover</name>
    <dbReference type="NCBI Taxonomy" id="57577"/>
    <lineage>
        <taxon>Eukaryota</taxon>
        <taxon>Viridiplantae</taxon>
        <taxon>Streptophyta</taxon>
        <taxon>Embryophyta</taxon>
        <taxon>Tracheophyta</taxon>
        <taxon>Spermatophyta</taxon>
        <taxon>Magnoliopsida</taxon>
        <taxon>eudicotyledons</taxon>
        <taxon>Gunneridae</taxon>
        <taxon>Pentapetalae</taxon>
        <taxon>rosids</taxon>
        <taxon>fabids</taxon>
        <taxon>Fabales</taxon>
        <taxon>Fabaceae</taxon>
        <taxon>Papilionoideae</taxon>
        <taxon>50 kb inversion clade</taxon>
        <taxon>NPAAA clade</taxon>
        <taxon>Hologalegina</taxon>
        <taxon>IRL clade</taxon>
        <taxon>Trifolieae</taxon>
        <taxon>Trifolium</taxon>
    </lineage>
</organism>
<feature type="non-terminal residue" evidence="1">
    <location>
        <position position="1"/>
    </location>
</feature>
<reference evidence="1 2" key="1">
    <citation type="journal article" date="2014" name="Am. J. Bot.">
        <title>Genome assembly and annotation for red clover (Trifolium pratense; Fabaceae).</title>
        <authorList>
            <person name="Istvanek J."/>
            <person name="Jaros M."/>
            <person name="Krenek A."/>
            <person name="Repkova J."/>
        </authorList>
    </citation>
    <scope>NUCLEOTIDE SEQUENCE [LARGE SCALE GENOMIC DNA]</scope>
    <source>
        <strain evidence="2">cv. Tatra</strain>
        <tissue evidence="1">Young leaves</tissue>
    </source>
</reference>
<gene>
    <name evidence="1" type="ORF">L195_g030730</name>
</gene>